<organism evidence="6 7">
    <name type="scientific">Leptospira interrogans serovar Copenhageni str. LT2050</name>
    <dbReference type="NCBI Taxonomy" id="1001598"/>
    <lineage>
        <taxon>Bacteria</taxon>
        <taxon>Pseudomonadati</taxon>
        <taxon>Spirochaetota</taxon>
        <taxon>Spirochaetia</taxon>
        <taxon>Leptospirales</taxon>
        <taxon>Leptospiraceae</taxon>
        <taxon>Leptospira</taxon>
    </lineage>
</organism>
<dbReference type="GO" id="GO:0005975">
    <property type="term" value="P:carbohydrate metabolic process"/>
    <property type="evidence" value="ECO:0007669"/>
    <property type="project" value="InterPro"/>
</dbReference>
<evidence type="ECO:0000256" key="4">
    <source>
        <dbReference type="ARBA" id="ARBA00023295"/>
    </source>
</evidence>
<evidence type="ECO:0000256" key="1">
    <source>
        <dbReference type="ARBA" id="ARBA00022723"/>
    </source>
</evidence>
<keyword evidence="1" id="KW-0479">Metal-binding</keyword>
<keyword evidence="4" id="KW-0326">Glycosidase</keyword>
<feature type="domain" description="Glycoside hydrolase family 42 N-terminal" evidence="5">
    <location>
        <begin position="6"/>
        <end position="64"/>
    </location>
</feature>
<dbReference type="GO" id="GO:0004565">
    <property type="term" value="F:beta-galactosidase activity"/>
    <property type="evidence" value="ECO:0007669"/>
    <property type="project" value="InterPro"/>
</dbReference>
<gene>
    <name evidence="6" type="ORF">LEP1GSC150_5022</name>
</gene>
<evidence type="ECO:0000313" key="7">
    <source>
        <dbReference type="Proteomes" id="UP000011778"/>
    </source>
</evidence>
<dbReference type="Pfam" id="PF02449">
    <property type="entry name" value="Glyco_hydro_42"/>
    <property type="match status" value="1"/>
</dbReference>
<name>M3ISB9_LEPIT</name>
<dbReference type="InterPro" id="IPR013529">
    <property type="entry name" value="Glyco_hydro_42_N"/>
</dbReference>
<reference evidence="6 7" key="1">
    <citation type="submission" date="2013-02" db="EMBL/GenBank/DDBJ databases">
        <authorList>
            <person name="Harkins D.M."/>
            <person name="Durkin A.S."/>
            <person name="Brinkac L.M."/>
            <person name="Haft D.H."/>
            <person name="Selengut J.D."/>
            <person name="Sanka R."/>
            <person name="DePew J."/>
            <person name="Purushe J."/>
            <person name="Tulsiani S.M."/>
            <person name="Graham G.C."/>
            <person name="Burns M.-A."/>
            <person name="Dohnt M.F."/>
            <person name="Smythe L.D."/>
            <person name="McKay D.B."/>
            <person name="Craig S.B."/>
            <person name="Vinetz J.M."/>
            <person name="Sutton G.G."/>
            <person name="Nierman W.C."/>
            <person name="Fouts D.E."/>
        </authorList>
    </citation>
    <scope>NUCLEOTIDE SEQUENCE [LARGE SCALE GENOMIC DNA]</scope>
    <source>
        <strain evidence="6 7">LT2050</strain>
    </source>
</reference>
<dbReference type="InterPro" id="IPR017853">
    <property type="entry name" value="GH"/>
</dbReference>
<dbReference type="SUPFAM" id="SSF51445">
    <property type="entry name" value="(Trans)glycosidases"/>
    <property type="match status" value="1"/>
</dbReference>
<protein>
    <submittedName>
        <fullName evidence="6">Beta-galactosidase domain protein</fullName>
    </submittedName>
</protein>
<keyword evidence="2" id="KW-0378">Hydrolase</keyword>
<feature type="non-terminal residue" evidence="6">
    <location>
        <position position="65"/>
    </location>
</feature>
<keyword evidence="3" id="KW-0862">Zinc</keyword>
<evidence type="ECO:0000259" key="5">
    <source>
        <dbReference type="Pfam" id="PF02449"/>
    </source>
</evidence>
<dbReference type="PANTHER" id="PTHR36447">
    <property type="entry name" value="BETA-GALACTOSIDASE GANA"/>
    <property type="match status" value="1"/>
</dbReference>
<proteinExistence type="predicted"/>
<dbReference type="EMBL" id="AFMD02000029">
    <property type="protein sequence ID" value="EMG24038.1"/>
    <property type="molecule type" value="Genomic_DNA"/>
</dbReference>
<dbReference type="GO" id="GO:0046872">
    <property type="term" value="F:metal ion binding"/>
    <property type="evidence" value="ECO:0007669"/>
    <property type="project" value="UniProtKB-KW"/>
</dbReference>
<evidence type="ECO:0000256" key="2">
    <source>
        <dbReference type="ARBA" id="ARBA00022801"/>
    </source>
</evidence>
<dbReference type="GO" id="GO:0009341">
    <property type="term" value="C:beta-galactosidase complex"/>
    <property type="evidence" value="ECO:0007669"/>
    <property type="project" value="InterPro"/>
</dbReference>
<dbReference type="AlphaFoldDB" id="M3ISB9"/>
<dbReference type="Gene3D" id="3.20.20.80">
    <property type="entry name" value="Glycosidases"/>
    <property type="match status" value="1"/>
</dbReference>
<evidence type="ECO:0000313" key="6">
    <source>
        <dbReference type="EMBL" id="EMG24038.1"/>
    </source>
</evidence>
<sequence>MIFGADYYPEQWTRKDWEEDISIMKEMGLSSIRLAEFAWAMMEPKEGKYDFSFFDHILSLIQKNE</sequence>
<dbReference type="PANTHER" id="PTHR36447:SF2">
    <property type="entry name" value="BETA-GALACTOSIDASE YESZ"/>
    <property type="match status" value="1"/>
</dbReference>
<accession>M3ISB9</accession>
<comment type="caution">
    <text evidence="6">The sequence shown here is derived from an EMBL/GenBank/DDBJ whole genome shotgun (WGS) entry which is preliminary data.</text>
</comment>
<dbReference type="InterPro" id="IPR003476">
    <property type="entry name" value="Glyco_hydro_42"/>
</dbReference>
<dbReference type="Proteomes" id="UP000011778">
    <property type="component" value="Unassembled WGS sequence"/>
</dbReference>
<evidence type="ECO:0000256" key="3">
    <source>
        <dbReference type="ARBA" id="ARBA00022833"/>
    </source>
</evidence>